<dbReference type="InterPro" id="IPR026791">
    <property type="entry name" value="DOCK"/>
</dbReference>
<dbReference type="Proteomes" id="UP000054350">
    <property type="component" value="Unassembled WGS sequence"/>
</dbReference>
<keyword evidence="3" id="KW-0597">Phosphoprotein</keyword>
<feature type="region of interest" description="Disordered" evidence="6">
    <location>
        <begin position="1986"/>
        <end position="2082"/>
    </location>
</feature>
<feature type="compositionally biased region" description="Low complexity" evidence="6">
    <location>
        <begin position="2133"/>
        <end position="2149"/>
    </location>
</feature>
<evidence type="ECO:0000256" key="4">
    <source>
        <dbReference type="ARBA" id="ARBA00022658"/>
    </source>
</evidence>
<feature type="compositionally biased region" description="Gly residues" evidence="6">
    <location>
        <begin position="2052"/>
        <end position="2062"/>
    </location>
</feature>
<dbReference type="eggNOG" id="KOG1998">
    <property type="taxonomic scope" value="Eukaryota"/>
</dbReference>
<evidence type="ECO:0000256" key="6">
    <source>
        <dbReference type="SAM" id="MobiDB-lite"/>
    </source>
</evidence>
<dbReference type="CDD" id="cd11684">
    <property type="entry name" value="DHR2_DOCK"/>
    <property type="match status" value="1"/>
</dbReference>
<dbReference type="Pfam" id="PF14429">
    <property type="entry name" value="DOCK-C2"/>
    <property type="match status" value="1"/>
</dbReference>
<feature type="region of interest" description="Disordered" evidence="6">
    <location>
        <begin position="1"/>
        <end position="39"/>
    </location>
</feature>
<dbReference type="InterPro" id="IPR043162">
    <property type="entry name" value="DOCK_C_lobe_C"/>
</dbReference>
<dbReference type="PROSITE" id="PS51650">
    <property type="entry name" value="C2_DOCK"/>
    <property type="match status" value="1"/>
</dbReference>
<dbReference type="OMA" id="KPFHHSG"/>
<dbReference type="InterPro" id="IPR027007">
    <property type="entry name" value="C2_DOCK-type_domain"/>
</dbReference>
<dbReference type="Pfam" id="PF23554">
    <property type="entry name" value="TPR_DOCK"/>
    <property type="match status" value="2"/>
</dbReference>
<evidence type="ECO:0000259" key="8">
    <source>
        <dbReference type="PROSITE" id="PS51651"/>
    </source>
</evidence>
<evidence type="ECO:0000256" key="1">
    <source>
        <dbReference type="ARBA" id="ARBA00004496"/>
    </source>
</evidence>
<dbReference type="PANTHER" id="PTHR45653">
    <property type="entry name" value="DEDICATOR OF CYTOKINESIS"/>
    <property type="match status" value="1"/>
</dbReference>
<dbReference type="PANTHER" id="PTHR45653:SF10">
    <property type="entry name" value="MYOBLAST CITY, ISOFORM B"/>
    <property type="match status" value="1"/>
</dbReference>
<evidence type="ECO:0000313" key="9">
    <source>
        <dbReference type="EMBL" id="KNE54650.1"/>
    </source>
</evidence>
<accession>A0A0L0RWZ1</accession>
<dbReference type="VEuPathDB" id="FungiDB:AMAG_00610"/>
<keyword evidence="10" id="KW-1185">Reference proteome</keyword>
<feature type="region of interest" description="Disordered" evidence="6">
    <location>
        <begin position="2205"/>
        <end position="2226"/>
    </location>
</feature>
<dbReference type="PROSITE" id="PS51651">
    <property type="entry name" value="DOCKER"/>
    <property type="match status" value="1"/>
</dbReference>
<dbReference type="InterPro" id="IPR056372">
    <property type="entry name" value="TPR_DOCK"/>
</dbReference>
<keyword evidence="2" id="KW-0963">Cytoplasm</keyword>
<dbReference type="GO" id="GO:0005737">
    <property type="term" value="C:cytoplasm"/>
    <property type="evidence" value="ECO:0007669"/>
    <property type="project" value="UniProtKB-SubCell"/>
</dbReference>
<feature type="region of interest" description="Disordered" evidence="6">
    <location>
        <begin position="2124"/>
        <end position="2166"/>
    </location>
</feature>
<gene>
    <name evidence="9" type="ORF">AMAG_00610</name>
</gene>
<feature type="domain" description="C2 DOCK-type" evidence="7">
    <location>
        <begin position="640"/>
        <end position="806"/>
    </location>
</feature>
<feature type="region of interest" description="Disordered" evidence="6">
    <location>
        <begin position="990"/>
        <end position="1018"/>
    </location>
</feature>
<reference evidence="9 10" key="1">
    <citation type="submission" date="2009-11" db="EMBL/GenBank/DDBJ databases">
        <title>Annotation of Allomyces macrogynus ATCC 38327.</title>
        <authorList>
            <consortium name="The Broad Institute Genome Sequencing Platform"/>
            <person name="Russ C."/>
            <person name="Cuomo C."/>
            <person name="Burger G."/>
            <person name="Gray M.W."/>
            <person name="Holland P.W.H."/>
            <person name="King N."/>
            <person name="Lang F.B.F."/>
            <person name="Roger A.J."/>
            <person name="Ruiz-Trillo I."/>
            <person name="Young S.K."/>
            <person name="Zeng Q."/>
            <person name="Gargeya S."/>
            <person name="Fitzgerald M."/>
            <person name="Haas B."/>
            <person name="Abouelleil A."/>
            <person name="Alvarado L."/>
            <person name="Arachchi H.M."/>
            <person name="Berlin A."/>
            <person name="Chapman S.B."/>
            <person name="Gearin G."/>
            <person name="Goldberg J."/>
            <person name="Griggs A."/>
            <person name="Gujja S."/>
            <person name="Hansen M."/>
            <person name="Heiman D."/>
            <person name="Howarth C."/>
            <person name="Larimer J."/>
            <person name="Lui A."/>
            <person name="MacDonald P.J.P."/>
            <person name="McCowen C."/>
            <person name="Montmayeur A."/>
            <person name="Murphy C."/>
            <person name="Neiman D."/>
            <person name="Pearson M."/>
            <person name="Priest M."/>
            <person name="Roberts A."/>
            <person name="Saif S."/>
            <person name="Shea T."/>
            <person name="Sisk P."/>
            <person name="Stolte C."/>
            <person name="Sykes S."/>
            <person name="Wortman J."/>
            <person name="Nusbaum C."/>
            <person name="Birren B."/>
        </authorList>
    </citation>
    <scope>NUCLEOTIDE SEQUENCE [LARGE SCALE GENOMIC DNA]</scope>
    <source>
        <strain evidence="9 10">ATCC 38327</strain>
    </source>
</reference>
<dbReference type="Pfam" id="PF16172">
    <property type="entry name" value="DOCK_N"/>
    <property type="match status" value="1"/>
</dbReference>
<dbReference type="Gene3D" id="1.20.58.740">
    <property type="match status" value="1"/>
</dbReference>
<comment type="similarity">
    <text evidence="5">Belongs to the DOCK family.</text>
</comment>
<dbReference type="InterPro" id="IPR043161">
    <property type="entry name" value="DOCK_C_lobe_A"/>
</dbReference>
<dbReference type="CDD" id="cd08679">
    <property type="entry name" value="C2_DOCK180_related"/>
    <property type="match status" value="1"/>
</dbReference>
<dbReference type="InterPro" id="IPR042455">
    <property type="entry name" value="DOCK_N_sub1"/>
</dbReference>
<feature type="region of interest" description="Disordered" evidence="6">
    <location>
        <begin position="177"/>
        <end position="244"/>
    </location>
</feature>
<feature type="compositionally biased region" description="Low complexity" evidence="6">
    <location>
        <begin position="1987"/>
        <end position="2002"/>
    </location>
</feature>
<dbReference type="Pfam" id="PF06920">
    <property type="entry name" value="DHR-2_Lobe_A"/>
    <property type="match status" value="1"/>
</dbReference>
<dbReference type="SUPFAM" id="SSF48371">
    <property type="entry name" value="ARM repeat"/>
    <property type="match status" value="1"/>
</dbReference>
<dbReference type="Gene3D" id="1.25.40.410">
    <property type="match status" value="1"/>
</dbReference>
<evidence type="ECO:0008006" key="11">
    <source>
        <dbReference type="Google" id="ProtNLM"/>
    </source>
</evidence>
<dbReference type="Gene3D" id="2.60.40.150">
    <property type="entry name" value="C2 domain"/>
    <property type="match status" value="1"/>
</dbReference>
<comment type="subcellular location">
    <subcellularLocation>
        <location evidence="1">Cytoplasm</location>
    </subcellularLocation>
</comment>
<dbReference type="InterPro" id="IPR046770">
    <property type="entry name" value="DOCKER_Lobe_B"/>
</dbReference>
<evidence type="ECO:0000256" key="3">
    <source>
        <dbReference type="ARBA" id="ARBA00022553"/>
    </source>
</evidence>
<dbReference type="GO" id="GO:0005886">
    <property type="term" value="C:plasma membrane"/>
    <property type="evidence" value="ECO:0007669"/>
    <property type="project" value="TreeGrafter"/>
</dbReference>
<dbReference type="OrthoDB" id="18896at2759"/>
<evidence type="ECO:0000313" key="10">
    <source>
        <dbReference type="Proteomes" id="UP000054350"/>
    </source>
</evidence>
<feature type="compositionally biased region" description="Low complexity" evidence="6">
    <location>
        <begin position="177"/>
        <end position="224"/>
    </location>
</feature>
<name>A0A0L0RWZ1_ALLM3</name>
<dbReference type="GO" id="GO:0007264">
    <property type="term" value="P:small GTPase-mediated signal transduction"/>
    <property type="evidence" value="ECO:0007669"/>
    <property type="project" value="InterPro"/>
</dbReference>
<protein>
    <recommendedName>
        <fullName evidence="11">Dedicator of cytokinesis</fullName>
    </recommendedName>
</protein>
<evidence type="ECO:0000259" key="7">
    <source>
        <dbReference type="PROSITE" id="PS51650"/>
    </source>
</evidence>
<keyword evidence="4" id="KW-0344">Guanine-nucleotide releasing factor</keyword>
<dbReference type="Pfam" id="PF20422">
    <property type="entry name" value="DHR-2_Lobe_B"/>
    <property type="match status" value="1"/>
</dbReference>
<dbReference type="InterPro" id="IPR027357">
    <property type="entry name" value="DOCKER_dom"/>
</dbReference>
<dbReference type="InterPro" id="IPR035892">
    <property type="entry name" value="C2_domain_sf"/>
</dbReference>
<evidence type="ECO:0000256" key="5">
    <source>
        <dbReference type="PROSITE-ProRule" id="PRU00983"/>
    </source>
</evidence>
<dbReference type="InterPro" id="IPR016024">
    <property type="entry name" value="ARM-type_fold"/>
</dbReference>
<dbReference type="Pfam" id="PF20421">
    <property type="entry name" value="DHR-2_Lobe_C"/>
    <property type="match status" value="1"/>
</dbReference>
<proteinExistence type="inferred from homology"/>
<evidence type="ECO:0000256" key="2">
    <source>
        <dbReference type="ARBA" id="ARBA00022490"/>
    </source>
</evidence>
<sequence length="2226" mass="244282">MADLDSRPPRSPLSGSPGRFRKSDPGLAVTIDAGDSGPTSRTWVAVPAGSYAIVKGQFSPALVTDEPSSMSPLSPSARSILPKLDAIPTTPSPAREAVIAAMVAVHVGDVVQLLEYCYTGWYRGYVFPAGLPTMAPKLGIFPANILHLRTEPARAKGVPSSASSFFENASPEIALTAASDTSSTGAGAASSASASPSPPGAAGSAAVPGSATPPTSSPPTLDAPFTPLRPKHNSPTRSPSRNQIVVADKVIDFDSPESPNESMDNLASDASKILDDPDYQSPDKLWLNRTDGKPLESIMCLPDPEYPSLDTVAGSAEPIIDEASYALRDWSANMRTFLQAQNYTNYAFAKKHATVLLKARRQLLAPMSPEALARHRKDLIHKIALGNGAQNLNQILHDEATGAIVTSKSMSIMKIKDQHAQLERQIKSDERRANNLSYSAKLSVDADIIGHHIFLEIKSTFPDVVHPGDRVEYRFAIYSKSDQKYLADDFVVQVDNTTFPYTITPGTKTVFVDFSTVDINKEIVLVCRVVRTSKMKENDPTKYRRPVAAGILELRDVLSGKETQPTGGYLLKLYTALTEQTFTLLPQELMARSGAYEPLRSDCLMLNVRSFTDTEKVTYSSVPVSSRIGFGDPMNATFVRNSLYITLDSGEFQKVHGKSFEVMLQARNAAGETIPGSIIRGTGLGRCDYHETVVYYHVLNPKWGETIRIDLPPKVMDSAHVYLAVRPTSSSSTLSSLSGPTEKEDRTVAFGWFPLVRPNGAVVADGAQTLTLYKYDRKNQWMYLSEADVNRLVPVKDTITVSTQLVSTQLTQSVPLMKVFRWQKAIESNYNDLPSLLKDMKFIGEQETVKFVVWVVDALLGIMCSPKNANHELSRLVFDQLLHLLGLVYHERDRRYIHFRSALLEYVEHEFAYTRVAPHLMYAITCLIDEVRKNPKNAEAARQLHKTFKVFVHLFRFIIQCGVILQRKSLMRTSSNASASYKLPAANGGAMARPVQSLGRGEKAEPKPPSPADGTATGTEQQDLVVEEMDYKKQLSKFLDCINQLMSDPGEHLSSTQQFAFQNFAQVLPLLPKFFTNAEIVQIVITFTNSLHSKRGSIVHKKLTFILSIMRGDLFNSDPDARHTLAQAIVGWLRMHIGWWEPGSGDVSLRTQIYNECVDILGELLTRLQSLSDPAHEESQTVLRLAELLPNLLEAYRDAMSAPVDGRSAHSSQLESSSSVNGPSAIQAAQIQSSASIRTTSPSTSPQLVGVGVGLTAAIPNPLAKAADTPTDPETARIASTFVAVFSLMSETKMAEYFVAVYDQRGHEGTVKFLTQLFGVMGSILRGEAYSLNWANLNLTAHRIALKVFRAIALLMQHYFMPPAAPTFPQELWRCYFFNVLTMLNSPHLQKELWTAQKWRCAYKLQVPSLLTQGGQLMKVLWSAIGTTSTGVRVVEYQLRMIPALIPLVLELTMSPHTPLCQAASYLLLSMMKREFSFCRSIKRLESLSADHLDQLILARMHGGDRHRHIFVFTMCRLLVTRTVVPHLRALTVEFLHNMDRFLVLLLALRDLPPGTEYEDEHWNGIYKLAKFMKAIGRTDIYLKYVHHLAIKQLNSNNFVEAGWTLKLHADLLQWSDRLLDPIPELGFDTAQKEYERKEELLHQIIIYFEEGKAWESAIAVGKELLGFYDEFMYNYEKQSELLLRLSKLYLAILKQERYYSEYFRVGYYGKGFPASLRNKQFIYRGLEWEKIGPFCERIQSKHPDSVLLKSNAAPKPEILQAEERYLQITAVQPEPDRSQKVFQKGDRVPDAIRSYYQFNNVNRFSVSRPFRKNATKSANEFLDLWTEKVTYTTEDTFPHLLRRSEVVEVTTNEYSPIENAVQTMTAKNRELITLEKKYETFMEPQTNCNPLTMSINGAVDAPVNGGVLMYKKAFIQSEFRNEHPAMAQFVQRLEEAIDEQVVILDRCIAIHARVAPLQMRPLHDTIVAFFKKNFAEEIERLGIVVPGDAPPSSTSPGASISAGGGFGALGTSSATPSPTGGPSTANGAASPSSPSGSVSNSAPGANSASGNGSGSGTGGGLSNAATRAVGPRERLQSVRSASLTNMAGVSGTSANTPSLLMATAIAGSAASLNSTSSATGLATTASGGGAAASGVSVQRSRTVRTRPTASTSAISGGDGSDAVSPTSEAAMQALHLEPNGALSGSGSASGWRRAGALLGKVQRAVGGASVSEGKATSKSTYSLQP</sequence>
<dbReference type="InterPro" id="IPR032376">
    <property type="entry name" value="DOCK_N"/>
</dbReference>
<feature type="compositionally biased region" description="Polar residues" evidence="6">
    <location>
        <begin position="2215"/>
        <end position="2226"/>
    </location>
</feature>
<feature type="domain" description="DOCKER" evidence="8">
    <location>
        <begin position="1573"/>
        <end position="1987"/>
    </location>
</feature>
<dbReference type="InterPro" id="IPR046769">
    <property type="entry name" value="DOCKER_Lobe_A"/>
</dbReference>
<dbReference type="Gene3D" id="1.20.1270.350">
    <property type="entry name" value="Dedicator of cytokinesis N-terminal subdomain"/>
    <property type="match status" value="1"/>
</dbReference>
<organism evidence="9 10">
    <name type="scientific">Allomyces macrogynus (strain ATCC 38327)</name>
    <name type="common">Allomyces javanicus var. macrogynus</name>
    <dbReference type="NCBI Taxonomy" id="578462"/>
    <lineage>
        <taxon>Eukaryota</taxon>
        <taxon>Fungi</taxon>
        <taxon>Fungi incertae sedis</taxon>
        <taxon>Blastocladiomycota</taxon>
        <taxon>Blastocladiomycetes</taxon>
        <taxon>Blastocladiales</taxon>
        <taxon>Blastocladiaceae</taxon>
        <taxon>Allomyces</taxon>
    </lineage>
</organism>
<dbReference type="GO" id="GO:0005085">
    <property type="term" value="F:guanyl-nucleotide exchange factor activity"/>
    <property type="evidence" value="ECO:0007669"/>
    <property type="project" value="UniProtKB-KW"/>
</dbReference>
<dbReference type="EMBL" id="GG745328">
    <property type="protein sequence ID" value="KNE54650.1"/>
    <property type="molecule type" value="Genomic_DNA"/>
</dbReference>
<dbReference type="STRING" id="578462.A0A0L0RWZ1"/>
<dbReference type="GO" id="GO:0031267">
    <property type="term" value="F:small GTPase binding"/>
    <property type="evidence" value="ECO:0007669"/>
    <property type="project" value="TreeGrafter"/>
</dbReference>
<feature type="compositionally biased region" description="Low complexity" evidence="6">
    <location>
        <begin position="2010"/>
        <end position="2051"/>
    </location>
</feature>
<dbReference type="InterPro" id="IPR046773">
    <property type="entry name" value="DOCKER_Lobe_C"/>
</dbReference>
<reference evidence="10" key="2">
    <citation type="submission" date="2009-11" db="EMBL/GenBank/DDBJ databases">
        <title>The Genome Sequence of Allomyces macrogynus strain ATCC 38327.</title>
        <authorList>
            <consortium name="The Broad Institute Genome Sequencing Platform"/>
            <person name="Russ C."/>
            <person name="Cuomo C."/>
            <person name="Shea T."/>
            <person name="Young S.K."/>
            <person name="Zeng Q."/>
            <person name="Koehrsen M."/>
            <person name="Haas B."/>
            <person name="Borodovsky M."/>
            <person name="Guigo R."/>
            <person name="Alvarado L."/>
            <person name="Berlin A."/>
            <person name="Borenstein D."/>
            <person name="Chen Z."/>
            <person name="Engels R."/>
            <person name="Freedman E."/>
            <person name="Gellesch M."/>
            <person name="Goldberg J."/>
            <person name="Griggs A."/>
            <person name="Gujja S."/>
            <person name="Heiman D."/>
            <person name="Hepburn T."/>
            <person name="Howarth C."/>
            <person name="Jen D."/>
            <person name="Larson L."/>
            <person name="Lewis B."/>
            <person name="Mehta T."/>
            <person name="Park D."/>
            <person name="Pearson M."/>
            <person name="Roberts A."/>
            <person name="Saif S."/>
            <person name="Shenoy N."/>
            <person name="Sisk P."/>
            <person name="Stolte C."/>
            <person name="Sykes S."/>
            <person name="Walk T."/>
            <person name="White J."/>
            <person name="Yandava C."/>
            <person name="Burger G."/>
            <person name="Gray M.W."/>
            <person name="Holland P.W.H."/>
            <person name="King N."/>
            <person name="Lang F.B.F."/>
            <person name="Roger A.J."/>
            <person name="Ruiz-Trillo I."/>
            <person name="Lander E."/>
            <person name="Nusbaum C."/>
        </authorList>
    </citation>
    <scope>NUCLEOTIDE SEQUENCE [LARGE SCALE GENOMIC DNA]</scope>
    <source>
        <strain evidence="10">ATCC 38327</strain>
    </source>
</reference>